<evidence type="ECO:0000256" key="14">
    <source>
        <dbReference type="ARBA" id="ARBA00078805"/>
    </source>
</evidence>
<proteinExistence type="inferred from homology"/>
<dbReference type="HAMAP" id="MF_01405">
    <property type="entry name" value="Non_canon_purine_NTPase"/>
    <property type="match status" value="1"/>
</dbReference>
<comment type="catalytic activity">
    <reaction evidence="10">
        <text>XTP + H2O = XMP + diphosphate + H(+)</text>
        <dbReference type="Rhea" id="RHEA:28610"/>
        <dbReference type="ChEBI" id="CHEBI:15377"/>
        <dbReference type="ChEBI" id="CHEBI:15378"/>
        <dbReference type="ChEBI" id="CHEBI:33019"/>
        <dbReference type="ChEBI" id="CHEBI:57464"/>
        <dbReference type="ChEBI" id="CHEBI:61314"/>
        <dbReference type="EC" id="3.6.1.66"/>
    </reaction>
</comment>
<comment type="cofactor">
    <cofactor evidence="1">
        <name>Mg(2+)</name>
        <dbReference type="ChEBI" id="CHEBI:18420"/>
    </cofactor>
</comment>
<sequence length="218" mass="24289">MVKWLLKHKFKVLVSLMQHSFSIMKLLFATANNHKLKEAEEILGKDFQLITPSSLGFSGDIPETASTIEDNSIMKARFLWEKFGIPCFADDTGLMVDSLNGSPGVYSARYAGPEADSQKNTNLLLSELNGIDARVARFVTIVTLILSDEEQYLFEGKLEGSITYHPSGRGGFGYDPVFLPVGYDKTLAELSPDEKNLISHRGVAMRKLSHFLNLQKNK</sequence>
<comment type="similarity">
    <text evidence="2">Belongs to the HAM1 NTPase family.</text>
</comment>
<evidence type="ECO:0000256" key="8">
    <source>
        <dbReference type="ARBA" id="ARBA00023080"/>
    </source>
</evidence>
<evidence type="ECO:0000256" key="10">
    <source>
        <dbReference type="ARBA" id="ARBA00052017"/>
    </source>
</evidence>
<organism evidence="17">
    <name type="scientific">bioreactor metagenome</name>
    <dbReference type="NCBI Taxonomy" id="1076179"/>
    <lineage>
        <taxon>unclassified sequences</taxon>
        <taxon>metagenomes</taxon>
        <taxon>ecological metagenomes</taxon>
    </lineage>
</organism>
<evidence type="ECO:0000256" key="12">
    <source>
        <dbReference type="ARBA" id="ARBA00071289"/>
    </source>
</evidence>
<dbReference type="GO" id="GO:0035870">
    <property type="term" value="F:dITP diphosphatase activity"/>
    <property type="evidence" value="ECO:0007669"/>
    <property type="project" value="UniProtKB-ARBA"/>
</dbReference>
<comment type="catalytic activity">
    <reaction evidence="9">
        <text>dITP + H2O = dIMP + diphosphate + H(+)</text>
        <dbReference type="Rhea" id="RHEA:28342"/>
        <dbReference type="ChEBI" id="CHEBI:15377"/>
        <dbReference type="ChEBI" id="CHEBI:15378"/>
        <dbReference type="ChEBI" id="CHEBI:33019"/>
        <dbReference type="ChEBI" id="CHEBI:61194"/>
        <dbReference type="ChEBI" id="CHEBI:61382"/>
        <dbReference type="EC" id="3.6.1.66"/>
    </reaction>
</comment>
<dbReference type="Gene3D" id="3.90.950.10">
    <property type="match status" value="1"/>
</dbReference>
<dbReference type="InterPro" id="IPR020922">
    <property type="entry name" value="dITP/XTP_pyrophosphatase"/>
</dbReference>
<keyword evidence="6 17" id="KW-0378">Hydrolase</keyword>
<dbReference type="GO" id="GO:0009117">
    <property type="term" value="P:nucleotide metabolic process"/>
    <property type="evidence" value="ECO:0007669"/>
    <property type="project" value="UniProtKB-KW"/>
</dbReference>
<keyword evidence="7" id="KW-0460">Magnesium</keyword>
<dbReference type="GO" id="GO:0036222">
    <property type="term" value="F:XTP diphosphatase activity"/>
    <property type="evidence" value="ECO:0007669"/>
    <property type="project" value="RHEA"/>
</dbReference>
<evidence type="ECO:0000256" key="3">
    <source>
        <dbReference type="ARBA" id="ARBA00011738"/>
    </source>
</evidence>
<protein>
    <recommendedName>
        <fullName evidence="12">dITP/XTP pyrophosphatase</fullName>
        <ecNumber evidence="11">3.6.1.66</ecNumber>
    </recommendedName>
    <alternativeName>
        <fullName evidence="13">Non-canonical purine NTP pyrophosphatase</fullName>
    </alternativeName>
    <alternativeName>
        <fullName evidence="14">Non-standard purine NTP pyrophosphatase</fullName>
    </alternativeName>
    <alternativeName>
        <fullName evidence="16">Nucleoside-triphosphate diphosphatase</fullName>
    </alternativeName>
    <alternativeName>
        <fullName evidence="15">Nucleoside-triphosphate pyrophosphatase</fullName>
    </alternativeName>
</protein>
<dbReference type="GO" id="GO:0005829">
    <property type="term" value="C:cytosol"/>
    <property type="evidence" value="ECO:0007669"/>
    <property type="project" value="TreeGrafter"/>
</dbReference>
<evidence type="ECO:0000256" key="15">
    <source>
        <dbReference type="ARBA" id="ARBA00083186"/>
    </source>
</evidence>
<comment type="caution">
    <text evidence="17">The sequence shown here is derived from an EMBL/GenBank/DDBJ whole genome shotgun (WGS) entry which is preliminary data.</text>
</comment>
<keyword evidence="5" id="KW-0547">Nucleotide-binding</keyword>
<name>A0A644V2S1_9ZZZZ</name>
<dbReference type="GO" id="GO:0036220">
    <property type="term" value="F:ITP diphosphatase activity"/>
    <property type="evidence" value="ECO:0007669"/>
    <property type="project" value="UniProtKB-EC"/>
</dbReference>
<evidence type="ECO:0000256" key="13">
    <source>
        <dbReference type="ARBA" id="ARBA00075987"/>
    </source>
</evidence>
<dbReference type="PANTHER" id="PTHR11067:SF9">
    <property type="entry name" value="INOSINE TRIPHOSPHATE PYROPHOSPHATASE"/>
    <property type="match status" value="1"/>
</dbReference>
<evidence type="ECO:0000256" key="6">
    <source>
        <dbReference type="ARBA" id="ARBA00022801"/>
    </source>
</evidence>
<dbReference type="InterPro" id="IPR029001">
    <property type="entry name" value="ITPase-like_fam"/>
</dbReference>
<evidence type="ECO:0000256" key="9">
    <source>
        <dbReference type="ARBA" id="ARBA00051875"/>
    </source>
</evidence>
<evidence type="ECO:0000256" key="16">
    <source>
        <dbReference type="ARBA" id="ARBA00083635"/>
    </source>
</evidence>
<keyword evidence="8" id="KW-0546">Nucleotide metabolism</keyword>
<dbReference type="Pfam" id="PF01725">
    <property type="entry name" value="Ham1p_like"/>
    <property type="match status" value="1"/>
</dbReference>
<dbReference type="FunFam" id="3.90.950.10:FF:000001">
    <property type="entry name" value="dITP/XTP pyrophosphatase"/>
    <property type="match status" value="1"/>
</dbReference>
<accession>A0A644V2S1</accession>
<dbReference type="GO" id="GO:0009146">
    <property type="term" value="P:purine nucleoside triphosphate catabolic process"/>
    <property type="evidence" value="ECO:0007669"/>
    <property type="project" value="UniProtKB-ARBA"/>
</dbReference>
<dbReference type="SUPFAM" id="SSF52972">
    <property type="entry name" value="ITPase-like"/>
    <property type="match status" value="1"/>
</dbReference>
<keyword evidence="4" id="KW-0479">Metal-binding</keyword>
<gene>
    <name evidence="17" type="ORF">SDC9_31599</name>
</gene>
<evidence type="ECO:0000256" key="7">
    <source>
        <dbReference type="ARBA" id="ARBA00022842"/>
    </source>
</evidence>
<dbReference type="GO" id="GO:0046872">
    <property type="term" value="F:metal ion binding"/>
    <property type="evidence" value="ECO:0007669"/>
    <property type="project" value="UniProtKB-KW"/>
</dbReference>
<dbReference type="EC" id="3.6.1.66" evidence="11"/>
<dbReference type="EMBL" id="VSSQ01000208">
    <property type="protein sequence ID" value="MPL85628.1"/>
    <property type="molecule type" value="Genomic_DNA"/>
</dbReference>
<dbReference type="InterPro" id="IPR002637">
    <property type="entry name" value="RdgB/HAM1"/>
</dbReference>
<comment type="subunit">
    <text evidence="3">Homodimer.</text>
</comment>
<evidence type="ECO:0000256" key="11">
    <source>
        <dbReference type="ARBA" id="ARBA00066468"/>
    </source>
</evidence>
<dbReference type="CDD" id="cd00515">
    <property type="entry name" value="HAM1"/>
    <property type="match status" value="1"/>
</dbReference>
<dbReference type="AlphaFoldDB" id="A0A644V2S1"/>
<reference evidence="17" key="1">
    <citation type="submission" date="2019-08" db="EMBL/GenBank/DDBJ databases">
        <authorList>
            <person name="Kucharzyk K."/>
            <person name="Murdoch R.W."/>
            <person name="Higgins S."/>
            <person name="Loffler F."/>
        </authorList>
    </citation>
    <scope>NUCLEOTIDE SEQUENCE</scope>
</reference>
<dbReference type="GO" id="GO:0017111">
    <property type="term" value="F:ribonucleoside triphosphate phosphatase activity"/>
    <property type="evidence" value="ECO:0007669"/>
    <property type="project" value="InterPro"/>
</dbReference>
<evidence type="ECO:0000256" key="2">
    <source>
        <dbReference type="ARBA" id="ARBA00008023"/>
    </source>
</evidence>
<evidence type="ECO:0000256" key="5">
    <source>
        <dbReference type="ARBA" id="ARBA00022741"/>
    </source>
</evidence>
<evidence type="ECO:0000256" key="1">
    <source>
        <dbReference type="ARBA" id="ARBA00001946"/>
    </source>
</evidence>
<dbReference type="GO" id="GO:0000166">
    <property type="term" value="F:nucleotide binding"/>
    <property type="evidence" value="ECO:0007669"/>
    <property type="project" value="UniProtKB-KW"/>
</dbReference>
<evidence type="ECO:0000256" key="4">
    <source>
        <dbReference type="ARBA" id="ARBA00022723"/>
    </source>
</evidence>
<dbReference type="PANTHER" id="PTHR11067">
    <property type="entry name" value="INOSINE TRIPHOSPHATE PYROPHOSPHATASE/HAM1 PROTEIN"/>
    <property type="match status" value="1"/>
</dbReference>
<dbReference type="NCBIfam" id="TIGR00042">
    <property type="entry name" value="RdgB/HAM1 family non-canonical purine NTP pyrophosphatase"/>
    <property type="match status" value="1"/>
</dbReference>
<evidence type="ECO:0000313" key="17">
    <source>
        <dbReference type="EMBL" id="MPL85628.1"/>
    </source>
</evidence>